<dbReference type="RefSeq" id="WP_038499717.1">
    <property type="nucleotide sequence ID" value="NZ_AFWK01000017.1"/>
</dbReference>
<dbReference type="NCBIfam" id="TIGR00129">
    <property type="entry name" value="fdhD_narQ"/>
    <property type="match status" value="1"/>
</dbReference>
<accession>A0A077DGY8</accession>
<keyword evidence="5" id="KW-1185">Reference proteome</keyword>
<evidence type="ECO:0000256" key="3">
    <source>
        <dbReference type="HAMAP-Rule" id="MF_00187"/>
    </source>
</evidence>
<comment type="function">
    <text evidence="3">Required for formate dehydrogenase (FDH) activity. Acts as a sulfur carrier protein that transfers sulfur from IscS to the molybdenum cofactor prior to its insertion into FDH.</text>
</comment>
<sequence>MNHEAIKAYWVKRSDASGLEKTETDIISCEVPIALVYNGISHVVLMGVAQDLEALAIGFSLSEQIVTRITDIYDIDIHYLKQGIELRIEISSACFHRLKERRRNLSGRTGCGLCGIDSLSQAVMPIQKIHPEFSVKAQAIRKAIIDFPNHQAMRYMTGSMHAAAWFDTHGQLQAIFEDLGRHNALDKLLGDLSQKHPVLPQGFILVSSRASYEMVAKSNVMGVSILVAVSAATSMAIDMADEAGMCLIGFARPDRFTIYTHAELVSEQ</sequence>
<protein>
    <recommendedName>
        <fullName evidence="3">Sulfur carrier protein FdhD</fullName>
    </recommendedName>
</protein>
<gene>
    <name evidence="3" type="primary">fdhD</name>
    <name evidence="4" type="ORF">IX83_04715</name>
</gene>
<dbReference type="eggNOG" id="COG1526">
    <property type="taxonomic scope" value="Bacteria"/>
</dbReference>
<dbReference type="GO" id="GO:0016783">
    <property type="term" value="F:sulfurtransferase activity"/>
    <property type="evidence" value="ECO:0007669"/>
    <property type="project" value="InterPro"/>
</dbReference>
<dbReference type="KEGG" id="bpsi:IX83_04715"/>
<dbReference type="Proteomes" id="UP000028945">
    <property type="component" value="Chromosome"/>
</dbReference>
<evidence type="ECO:0000256" key="2">
    <source>
        <dbReference type="ARBA" id="ARBA00023150"/>
    </source>
</evidence>
<dbReference type="EMBL" id="CP009238">
    <property type="protein sequence ID" value="AIL32702.1"/>
    <property type="molecule type" value="Genomic_DNA"/>
</dbReference>
<comment type="similarity">
    <text evidence="3">Belongs to the FdhD family.</text>
</comment>
<dbReference type="STRING" id="1072685.IX83_04715"/>
<reference evidence="4 5" key="1">
    <citation type="journal article" date="2014" name="BMC Genomics">
        <title>A genomic perspective on a new bacterial genus and species from the Alcaligenaceae family, Basilea psittacipulmonis.</title>
        <authorList>
            <person name="Whiteson K.L."/>
            <person name="Hernandez D."/>
            <person name="Lazarevic V."/>
            <person name="Gaia N."/>
            <person name="Farinelli L."/>
            <person name="Francois P."/>
            <person name="Pilo P."/>
            <person name="Frey J."/>
            <person name="Schrenzel J."/>
        </authorList>
    </citation>
    <scope>NUCLEOTIDE SEQUENCE [LARGE SCALE GENOMIC DNA]</scope>
    <source>
        <strain evidence="4 5">DSM 24701</strain>
    </source>
</reference>
<feature type="active site" description="Cysteine persulfide intermediate" evidence="3">
    <location>
        <position position="111"/>
    </location>
</feature>
<evidence type="ECO:0000313" key="5">
    <source>
        <dbReference type="Proteomes" id="UP000028945"/>
    </source>
</evidence>
<comment type="subcellular location">
    <subcellularLocation>
        <location evidence="3">Cytoplasm</location>
    </subcellularLocation>
</comment>
<name>A0A077DGY8_9BURK</name>
<dbReference type="SUPFAM" id="SSF53927">
    <property type="entry name" value="Cytidine deaminase-like"/>
    <property type="match status" value="1"/>
</dbReference>
<dbReference type="PANTHER" id="PTHR30592">
    <property type="entry name" value="FORMATE DEHYDROGENASE"/>
    <property type="match status" value="1"/>
</dbReference>
<dbReference type="HOGENOM" id="CLU_056887_2_0_4"/>
<dbReference type="PIRSF" id="PIRSF015626">
    <property type="entry name" value="FdhD"/>
    <property type="match status" value="1"/>
</dbReference>
<dbReference type="PANTHER" id="PTHR30592:SF1">
    <property type="entry name" value="SULFUR CARRIER PROTEIN FDHD"/>
    <property type="match status" value="1"/>
</dbReference>
<organism evidence="4 5">
    <name type="scientific">Basilea psittacipulmonis DSM 24701</name>
    <dbReference type="NCBI Taxonomy" id="1072685"/>
    <lineage>
        <taxon>Bacteria</taxon>
        <taxon>Pseudomonadati</taxon>
        <taxon>Pseudomonadota</taxon>
        <taxon>Betaproteobacteria</taxon>
        <taxon>Burkholderiales</taxon>
        <taxon>Alcaligenaceae</taxon>
        <taxon>Basilea</taxon>
    </lineage>
</organism>
<dbReference type="InterPro" id="IPR003786">
    <property type="entry name" value="FdhD"/>
</dbReference>
<proteinExistence type="inferred from homology"/>
<dbReference type="InterPro" id="IPR016193">
    <property type="entry name" value="Cytidine_deaminase-like"/>
</dbReference>
<evidence type="ECO:0000313" key="4">
    <source>
        <dbReference type="EMBL" id="AIL32702.1"/>
    </source>
</evidence>
<dbReference type="Gene3D" id="3.40.140.10">
    <property type="entry name" value="Cytidine Deaminase, domain 2"/>
    <property type="match status" value="1"/>
</dbReference>
<dbReference type="Gene3D" id="3.10.20.10">
    <property type="match status" value="1"/>
</dbReference>
<dbReference type="GO" id="GO:0097163">
    <property type="term" value="F:sulfur carrier activity"/>
    <property type="evidence" value="ECO:0007669"/>
    <property type="project" value="UniProtKB-UniRule"/>
</dbReference>
<dbReference type="GO" id="GO:0006777">
    <property type="term" value="P:Mo-molybdopterin cofactor biosynthetic process"/>
    <property type="evidence" value="ECO:0007669"/>
    <property type="project" value="UniProtKB-UniRule"/>
</dbReference>
<keyword evidence="1 3" id="KW-0963">Cytoplasm</keyword>
<dbReference type="HAMAP" id="MF_00187">
    <property type="entry name" value="FdhD"/>
    <property type="match status" value="1"/>
</dbReference>
<dbReference type="AlphaFoldDB" id="A0A077DGY8"/>
<dbReference type="Pfam" id="PF02634">
    <property type="entry name" value="FdhD-NarQ"/>
    <property type="match status" value="1"/>
</dbReference>
<evidence type="ECO:0000256" key="1">
    <source>
        <dbReference type="ARBA" id="ARBA00022490"/>
    </source>
</evidence>
<feature type="binding site" evidence="3">
    <location>
        <begin position="250"/>
        <end position="255"/>
    </location>
    <ligand>
        <name>Mo-bis(molybdopterin guanine dinucleotide)</name>
        <dbReference type="ChEBI" id="CHEBI:60539"/>
    </ligand>
</feature>
<dbReference type="OrthoDB" id="3197277at2"/>
<keyword evidence="2 3" id="KW-0501">Molybdenum cofactor biosynthesis</keyword>
<dbReference type="GO" id="GO:0005737">
    <property type="term" value="C:cytoplasm"/>
    <property type="evidence" value="ECO:0007669"/>
    <property type="project" value="UniProtKB-SubCell"/>
</dbReference>